<dbReference type="SUPFAM" id="SSF46894">
    <property type="entry name" value="C-terminal effector domain of the bipartite response regulators"/>
    <property type="match status" value="1"/>
</dbReference>
<dbReference type="InterPro" id="IPR016032">
    <property type="entry name" value="Sig_transdc_resp-reg_C-effctor"/>
</dbReference>
<dbReference type="EMBL" id="JAGIOH010000001">
    <property type="protein sequence ID" value="MBP2406585.1"/>
    <property type="molecule type" value="Genomic_DNA"/>
</dbReference>
<evidence type="ECO:0000313" key="9">
    <source>
        <dbReference type="Proteomes" id="UP001519291"/>
    </source>
</evidence>
<dbReference type="PANTHER" id="PTHR43214:SF24">
    <property type="entry name" value="TRANSCRIPTIONAL REGULATORY PROTEIN NARL-RELATED"/>
    <property type="match status" value="1"/>
</dbReference>
<evidence type="ECO:0000256" key="5">
    <source>
        <dbReference type="PROSITE-ProRule" id="PRU00169"/>
    </source>
</evidence>
<name>A0ABS4YCQ8_9ACTN</name>
<dbReference type="InterPro" id="IPR000792">
    <property type="entry name" value="Tscrpt_reg_LuxR_C"/>
</dbReference>
<evidence type="ECO:0000259" key="6">
    <source>
        <dbReference type="PROSITE" id="PS50043"/>
    </source>
</evidence>
<dbReference type="Pfam" id="PF00072">
    <property type="entry name" value="Response_reg"/>
    <property type="match status" value="1"/>
</dbReference>
<gene>
    <name evidence="8" type="ORF">JO379_006054</name>
</gene>
<evidence type="ECO:0000256" key="1">
    <source>
        <dbReference type="ARBA" id="ARBA00022553"/>
    </source>
</evidence>
<feature type="domain" description="HTH luxR-type" evidence="6">
    <location>
        <begin position="152"/>
        <end position="217"/>
    </location>
</feature>
<feature type="modified residue" description="4-aspartylphosphate" evidence="5">
    <location>
        <position position="55"/>
    </location>
</feature>
<evidence type="ECO:0000256" key="2">
    <source>
        <dbReference type="ARBA" id="ARBA00023015"/>
    </source>
</evidence>
<comment type="caution">
    <text evidence="8">The sequence shown here is derived from an EMBL/GenBank/DDBJ whole genome shotgun (WGS) entry which is preliminary data.</text>
</comment>
<dbReference type="Gene3D" id="3.40.50.2300">
    <property type="match status" value="1"/>
</dbReference>
<dbReference type="Pfam" id="PF00196">
    <property type="entry name" value="GerE"/>
    <property type="match status" value="1"/>
</dbReference>
<evidence type="ECO:0000259" key="7">
    <source>
        <dbReference type="PROSITE" id="PS50110"/>
    </source>
</evidence>
<dbReference type="SMART" id="SM00448">
    <property type="entry name" value="REC"/>
    <property type="match status" value="1"/>
</dbReference>
<dbReference type="InterPro" id="IPR058245">
    <property type="entry name" value="NreC/VraR/RcsB-like_REC"/>
</dbReference>
<organism evidence="8 9">
    <name type="scientific">Streptomyces syringium</name>
    <dbReference type="NCBI Taxonomy" id="76729"/>
    <lineage>
        <taxon>Bacteria</taxon>
        <taxon>Bacillati</taxon>
        <taxon>Actinomycetota</taxon>
        <taxon>Actinomycetes</taxon>
        <taxon>Kitasatosporales</taxon>
        <taxon>Streptomycetaceae</taxon>
        <taxon>Streptomyces</taxon>
    </lineage>
</organism>
<dbReference type="InterPro" id="IPR039420">
    <property type="entry name" value="WalR-like"/>
</dbReference>
<dbReference type="SMART" id="SM00421">
    <property type="entry name" value="HTH_LUXR"/>
    <property type="match status" value="1"/>
</dbReference>
<dbReference type="GO" id="GO:0003677">
    <property type="term" value="F:DNA binding"/>
    <property type="evidence" value="ECO:0007669"/>
    <property type="project" value="UniProtKB-KW"/>
</dbReference>
<sequence length="223" mass="23924">MTIRILLADDHSDVRSGFRLVLDSQPDMTVVGEAADGATALDLARRLEPDVVLADIRMPRLDGLELTRLLTGPEAVRPTRVVVVTTFDHDEYVHTALRNGACGFLLKRSGPALLIEGVRAAMAGDALISPQITVRLLDRLAAPPRSPASPASADPPAPLTGREQDIARLVARGLTNAEIGAELFITPGTAKTHIANIQAKLKTRNRVGIAAWAWETNLVEPRA</sequence>
<keyword evidence="2" id="KW-0805">Transcription regulation</keyword>
<dbReference type="CDD" id="cd17535">
    <property type="entry name" value="REC_NarL-like"/>
    <property type="match status" value="1"/>
</dbReference>
<dbReference type="Proteomes" id="UP001519291">
    <property type="component" value="Unassembled WGS sequence"/>
</dbReference>
<dbReference type="CDD" id="cd06170">
    <property type="entry name" value="LuxR_C_like"/>
    <property type="match status" value="1"/>
</dbReference>
<dbReference type="InterPro" id="IPR001789">
    <property type="entry name" value="Sig_transdc_resp-reg_receiver"/>
</dbReference>
<keyword evidence="1 5" id="KW-0597">Phosphoprotein</keyword>
<dbReference type="PANTHER" id="PTHR43214">
    <property type="entry name" value="TWO-COMPONENT RESPONSE REGULATOR"/>
    <property type="match status" value="1"/>
</dbReference>
<proteinExistence type="predicted"/>
<accession>A0ABS4YCQ8</accession>
<dbReference type="PROSITE" id="PS50110">
    <property type="entry name" value="RESPONSE_REGULATORY"/>
    <property type="match status" value="1"/>
</dbReference>
<keyword evidence="4" id="KW-0804">Transcription</keyword>
<keyword evidence="9" id="KW-1185">Reference proteome</keyword>
<protein>
    <submittedName>
        <fullName evidence="8">DNA-binding NarL/FixJ family response regulator</fullName>
    </submittedName>
</protein>
<evidence type="ECO:0000256" key="3">
    <source>
        <dbReference type="ARBA" id="ARBA00023125"/>
    </source>
</evidence>
<evidence type="ECO:0000313" key="8">
    <source>
        <dbReference type="EMBL" id="MBP2406585.1"/>
    </source>
</evidence>
<evidence type="ECO:0000256" key="4">
    <source>
        <dbReference type="ARBA" id="ARBA00023163"/>
    </source>
</evidence>
<dbReference type="PROSITE" id="PS50043">
    <property type="entry name" value="HTH_LUXR_2"/>
    <property type="match status" value="1"/>
</dbReference>
<reference evidence="8 9" key="1">
    <citation type="submission" date="2021-03" db="EMBL/GenBank/DDBJ databases">
        <title>Sequencing the genomes of 1000 actinobacteria strains.</title>
        <authorList>
            <person name="Klenk H.-P."/>
        </authorList>
    </citation>
    <scope>NUCLEOTIDE SEQUENCE [LARGE SCALE GENOMIC DNA]</scope>
    <source>
        <strain evidence="8 9">DSM 41480</strain>
    </source>
</reference>
<dbReference type="PRINTS" id="PR00038">
    <property type="entry name" value="HTHLUXR"/>
</dbReference>
<dbReference type="SUPFAM" id="SSF52172">
    <property type="entry name" value="CheY-like"/>
    <property type="match status" value="1"/>
</dbReference>
<feature type="domain" description="Response regulatory" evidence="7">
    <location>
        <begin position="4"/>
        <end position="122"/>
    </location>
</feature>
<dbReference type="InterPro" id="IPR011006">
    <property type="entry name" value="CheY-like_superfamily"/>
</dbReference>
<keyword evidence="3 8" id="KW-0238">DNA-binding</keyword>